<organism evidence="1 2">
    <name type="scientific">Mesorhizobium loti R88b</name>
    <dbReference type="NCBI Taxonomy" id="935548"/>
    <lineage>
        <taxon>Bacteria</taxon>
        <taxon>Pseudomonadati</taxon>
        <taxon>Pseudomonadota</taxon>
        <taxon>Alphaproteobacteria</taxon>
        <taxon>Hyphomicrobiales</taxon>
        <taxon>Phyllobacteriaceae</taxon>
        <taxon>Mesorhizobium</taxon>
    </lineage>
</organism>
<protein>
    <submittedName>
        <fullName evidence="1">Uncharacterized protein</fullName>
    </submittedName>
</protein>
<dbReference type="EMBL" id="CP033367">
    <property type="protein sequence ID" value="QKD01962.1"/>
    <property type="molecule type" value="Genomic_DNA"/>
</dbReference>
<sequence>MSASCSDLLIPKDIARGTNLRVTGFLSSEETLMLRWLVRIGALFVAYKFGEEVGRAQARVDLRAPLDYERLPADRQRDDFGIEPF</sequence>
<evidence type="ECO:0000313" key="1">
    <source>
        <dbReference type="EMBL" id="QKD01962.1"/>
    </source>
</evidence>
<proteinExistence type="predicted"/>
<evidence type="ECO:0000313" key="2">
    <source>
        <dbReference type="Proteomes" id="UP000503017"/>
    </source>
</evidence>
<gene>
    <name evidence="1" type="ORF">EB235_10990</name>
</gene>
<dbReference type="Proteomes" id="UP000503017">
    <property type="component" value="Chromosome"/>
</dbReference>
<dbReference type="AlphaFoldDB" id="A0A6M7WHR7"/>
<reference evidence="1 2" key="1">
    <citation type="submission" date="2018-10" db="EMBL/GenBank/DDBJ databases">
        <authorList>
            <person name="Perry B.J."/>
            <person name="Sullivan J.T."/>
            <person name="Murphy R.J.T."/>
            <person name="Ramsay J.P."/>
            <person name="Ronson C.W."/>
        </authorList>
    </citation>
    <scope>NUCLEOTIDE SEQUENCE [LARGE SCALE GENOMIC DNA]</scope>
    <source>
        <strain evidence="1 2">R88b</strain>
    </source>
</reference>
<name>A0A6M7WHR7_RHILI</name>
<accession>A0A6M7WHR7</accession>